<sequence length="396" mass="45154">MSELISKLIKEQQSLTNECKRGIEANKLSLWSYKAELGSLESQFKRCNLILEEQEKYYSAVVSESRAAAKEASLIAESFNKFQLRSILEIINPWPLLQDLSIAICLMIGYSTGTWSTFRRVIKDCETFQETLQSFDPQNLEPESLDFILQIQKKHNLSLMIRDGRIPDEIVALSTWVMKAYTYTVKDMEAQEICEKMPTLVKEQAEVYLDMKSIKEDIAETEARLTRLISCIESAEANISRLKEVDENSPQDIENASSDCKKIDSIARSSINLDQLLTKIVVNDGVNAYWQEEDDSQNPSLLVESLFISHNLSPDLKEELKLIVNPTDEDEGNVDLENDVVDRASLISMQEVTASKNTFTGKKTDIDNKKPSKKNNRKIKEEKIKIRNKKKCCGFV</sequence>
<organism evidence="2 3">
    <name type="scientific">Blepharisma stoltei</name>
    <dbReference type="NCBI Taxonomy" id="1481888"/>
    <lineage>
        <taxon>Eukaryota</taxon>
        <taxon>Sar</taxon>
        <taxon>Alveolata</taxon>
        <taxon>Ciliophora</taxon>
        <taxon>Postciliodesmatophora</taxon>
        <taxon>Heterotrichea</taxon>
        <taxon>Heterotrichida</taxon>
        <taxon>Blepharismidae</taxon>
        <taxon>Blepharisma</taxon>
    </lineage>
</organism>
<gene>
    <name evidence="2" type="ORF">BSTOLATCC_MIC37854</name>
</gene>
<feature type="region of interest" description="Disordered" evidence="1">
    <location>
        <begin position="358"/>
        <end position="380"/>
    </location>
</feature>
<keyword evidence="3" id="KW-1185">Reference proteome</keyword>
<dbReference type="EMBL" id="CAJZBQ010000037">
    <property type="protein sequence ID" value="CAG9325108.1"/>
    <property type="molecule type" value="Genomic_DNA"/>
</dbReference>
<dbReference type="Proteomes" id="UP001162131">
    <property type="component" value="Unassembled WGS sequence"/>
</dbReference>
<dbReference type="Gene3D" id="1.20.920.20">
    <property type="match status" value="1"/>
</dbReference>
<accession>A0AAU9JHE5</accession>
<name>A0AAU9JHE5_9CILI</name>
<comment type="caution">
    <text evidence="2">The sequence shown here is derived from an EMBL/GenBank/DDBJ whole genome shotgun (WGS) entry which is preliminary data.</text>
</comment>
<evidence type="ECO:0000256" key="1">
    <source>
        <dbReference type="SAM" id="MobiDB-lite"/>
    </source>
</evidence>
<evidence type="ECO:0000313" key="3">
    <source>
        <dbReference type="Proteomes" id="UP001162131"/>
    </source>
</evidence>
<evidence type="ECO:0000313" key="2">
    <source>
        <dbReference type="EMBL" id="CAG9325108.1"/>
    </source>
</evidence>
<protein>
    <submittedName>
        <fullName evidence="2">Uncharacterized protein</fullName>
    </submittedName>
</protein>
<proteinExistence type="predicted"/>
<dbReference type="AlphaFoldDB" id="A0AAU9JHE5"/>
<reference evidence="2" key="1">
    <citation type="submission" date="2021-09" db="EMBL/GenBank/DDBJ databases">
        <authorList>
            <consortium name="AG Swart"/>
            <person name="Singh M."/>
            <person name="Singh A."/>
            <person name="Seah K."/>
            <person name="Emmerich C."/>
        </authorList>
    </citation>
    <scope>NUCLEOTIDE SEQUENCE</scope>
    <source>
        <strain evidence="2">ATCC30299</strain>
    </source>
</reference>